<dbReference type="STRING" id="1198029.A0A1U7LNP5"/>
<keyword evidence="4 9" id="KW-0808">Transferase</keyword>
<dbReference type="Gene3D" id="1.50.10.20">
    <property type="match status" value="1"/>
</dbReference>
<comment type="cofactor">
    <cofactor evidence="1">
        <name>Zn(2+)</name>
        <dbReference type="ChEBI" id="CHEBI:29105"/>
    </cofactor>
</comment>
<dbReference type="PANTHER" id="PTHR11774:SF4">
    <property type="entry name" value="GERANYLGERANYL TRANSFERASE TYPE-1 SUBUNIT BETA"/>
    <property type="match status" value="1"/>
</dbReference>
<dbReference type="Pfam" id="PF00432">
    <property type="entry name" value="Prenyltrans"/>
    <property type="match status" value="1"/>
</dbReference>
<comment type="caution">
    <text evidence="9">The sequence shown here is derived from an EMBL/GenBank/DDBJ whole genome shotgun (WGS) entry which is preliminary data.</text>
</comment>
<organism evidence="9 10">
    <name type="scientific">Neolecta irregularis (strain DAH-3)</name>
    <dbReference type="NCBI Taxonomy" id="1198029"/>
    <lineage>
        <taxon>Eukaryota</taxon>
        <taxon>Fungi</taxon>
        <taxon>Dikarya</taxon>
        <taxon>Ascomycota</taxon>
        <taxon>Taphrinomycotina</taxon>
        <taxon>Neolectales</taxon>
        <taxon>Neolectaceae</taxon>
        <taxon>Neolecta</taxon>
    </lineage>
</organism>
<evidence type="ECO:0000256" key="5">
    <source>
        <dbReference type="ARBA" id="ARBA00022723"/>
    </source>
</evidence>
<reference evidence="9 10" key="1">
    <citation type="submission" date="2016-04" db="EMBL/GenBank/DDBJ databases">
        <title>Evolutionary innovation and constraint leading to complex multicellularity in the Ascomycota.</title>
        <authorList>
            <person name="Cisse O."/>
            <person name="Nguyen A."/>
            <person name="Hewitt D.A."/>
            <person name="Jedd G."/>
            <person name="Stajich J.E."/>
        </authorList>
    </citation>
    <scope>NUCLEOTIDE SEQUENCE [LARGE SCALE GENOMIC DNA]</scope>
    <source>
        <strain evidence="9 10">DAH-3</strain>
    </source>
</reference>
<accession>A0A1U7LNP5</accession>
<dbReference type="InterPro" id="IPR045089">
    <property type="entry name" value="PGGT1B-like"/>
</dbReference>
<dbReference type="GO" id="GO:0005953">
    <property type="term" value="C:CAAX-protein geranylgeranyltransferase complex"/>
    <property type="evidence" value="ECO:0007669"/>
    <property type="project" value="EnsemblFungi"/>
</dbReference>
<evidence type="ECO:0000256" key="2">
    <source>
        <dbReference type="ARBA" id="ARBA00010497"/>
    </source>
</evidence>
<protein>
    <submittedName>
        <fullName evidence="9">Geranylgeranyl transferase type-1 subunit beta</fullName>
    </submittedName>
</protein>
<name>A0A1U7LNP5_NEOID</name>
<keyword evidence="3" id="KW-0637">Prenyltransferase</keyword>
<evidence type="ECO:0000256" key="1">
    <source>
        <dbReference type="ARBA" id="ARBA00001947"/>
    </source>
</evidence>
<dbReference type="InterPro" id="IPR001330">
    <property type="entry name" value="Prenyltrans"/>
</dbReference>
<dbReference type="EMBL" id="LXFE01000889">
    <property type="protein sequence ID" value="OLL24286.1"/>
    <property type="molecule type" value="Genomic_DNA"/>
</dbReference>
<dbReference type="PANTHER" id="PTHR11774">
    <property type="entry name" value="GERANYLGERANYL TRANSFERASE TYPE BETA SUBUNIT"/>
    <property type="match status" value="1"/>
</dbReference>
<evidence type="ECO:0000313" key="9">
    <source>
        <dbReference type="EMBL" id="OLL24286.1"/>
    </source>
</evidence>
<feature type="domain" description="Prenyltransferase alpha-alpha toroid" evidence="8">
    <location>
        <begin position="6"/>
        <end position="321"/>
    </location>
</feature>
<evidence type="ECO:0000313" key="10">
    <source>
        <dbReference type="Proteomes" id="UP000186594"/>
    </source>
</evidence>
<comment type="similarity">
    <text evidence="2">Belongs to the protein prenyltransferase subunit beta family.</text>
</comment>
<dbReference type="Proteomes" id="UP000186594">
    <property type="component" value="Unassembled WGS sequence"/>
</dbReference>
<dbReference type="GO" id="GO:0046872">
    <property type="term" value="F:metal ion binding"/>
    <property type="evidence" value="ECO:0007669"/>
    <property type="project" value="UniProtKB-KW"/>
</dbReference>
<gene>
    <name evidence="9" type="ORF">NEOLI_004584</name>
</gene>
<evidence type="ECO:0000256" key="7">
    <source>
        <dbReference type="ARBA" id="ARBA00022833"/>
    </source>
</evidence>
<dbReference type="AlphaFoldDB" id="A0A1U7LNP5"/>
<evidence type="ECO:0000256" key="6">
    <source>
        <dbReference type="ARBA" id="ARBA00022737"/>
    </source>
</evidence>
<keyword evidence="5" id="KW-0479">Metal-binding</keyword>
<sequence>MPSSSLDVQLHTRFFLRCVNILPHQYTPNDSSRLTLAYFGVCGLDLLNTLYTDTTPLRRLNWIKWIYSCQIPGGFRGSPSLKLPSPSKYDPPHLAATFFALTMLIVLGDDLSSVDRDGILRSLSSFQRDDGSFAPVVFEGVRHGEVDLRFIYCASAIQYILHGSTIDSDRVVQYIRAIRNYDYGIGQAVGSESHAGLTFCALAALKLLGKLDDLDCKDKTLHWLLQRQLVDNGGFNGRVNKPADTCYSFWAGGSIQILGFAHLVPISENRNFLFEKTQHKLGGFGKTPDTYPDILHSYLGLASLALSNEHGLNDIDAALCISKQAVARIRTLPWWQSHLEP</sequence>
<dbReference type="SUPFAM" id="SSF48239">
    <property type="entry name" value="Terpenoid cyclases/Protein prenyltransferases"/>
    <property type="match status" value="1"/>
</dbReference>
<dbReference type="OrthoDB" id="24893at2759"/>
<evidence type="ECO:0000256" key="3">
    <source>
        <dbReference type="ARBA" id="ARBA00022602"/>
    </source>
</evidence>
<dbReference type="InterPro" id="IPR008930">
    <property type="entry name" value="Terpenoid_cyclase/PrenylTrfase"/>
</dbReference>
<proteinExistence type="inferred from homology"/>
<evidence type="ECO:0000256" key="4">
    <source>
        <dbReference type="ARBA" id="ARBA00022679"/>
    </source>
</evidence>
<dbReference type="GO" id="GO:0004662">
    <property type="term" value="F:CAAX-protein geranylgeranyltransferase activity"/>
    <property type="evidence" value="ECO:0007669"/>
    <property type="project" value="EnsemblFungi"/>
</dbReference>
<dbReference type="OMA" id="CHKTFLP"/>
<keyword evidence="6" id="KW-0677">Repeat</keyword>
<evidence type="ECO:0000259" key="8">
    <source>
        <dbReference type="Pfam" id="PF00432"/>
    </source>
</evidence>
<keyword evidence="10" id="KW-1185">Reference proteome</keyword>
<keyword evidence="7" id="KW-0862">Zinc</keyword>